<name>A0A8A4TSC4_SULCO</name>
<dbReference type="Gene3D" id="2.40.50.100">
    <property type="match status" value="1"/>
</dbReference>
<dbReference type="Gene3D" id="2.40.420.20">
    <property type="match status" value="1"/>
</dbReference>
<dbReference type="NCBIfam" id="TIGR01730">
    <property type="entry name" value="RND_mfp"/>
    <property type="match status" value="1"/>
</dbReference>
<dbReference type="Gene3D" id="2.40.30.170">
    <property type="match status" value="1"/>
</dbReference>
<evidence type="ECO:0000313" key="6">
    <source>
        <dbReference type="Proteomes" id="UP000663929"/>
    </source>
</evidence>
<dbReference type="EMBL" id="CP071793">
    <property type="protein sequence ID" value="QTD52287.1"/>
    <property type="molecule type" value="Genomic_DNA"/>
</dbReference>
<evidence type="ECO:0000259" key="4">
    <source>
        <dbReference type="Pfam" id="PF25967"/>
    </source>
</evidence>
<organism evidence="5 6">
    <name type="scientific">Sulfidibacter corallicola</name>
    <dbReference type="NCBI Taxonomy" id="2818388"/>
    <lineage>
        <taxon>Bacteria</taxon>
        <taxon>Pseudomonadati</taxon>
        <taxon>Acidobacteriota</taxon>
        <taxon>Holophagae</taxon>
        <taxon>Acanthopleuribacterales</taxon>
        <taxon>Acanthopleuribacteraceae</taxon>
        <taxon>Sulfidibacter</taxon>
    </lineage>
</organism>
<feature type="domain" description="CusB-like beta-barrel" evidence="3">
    <location>
        <begin position="206"/>
        <end position="276"/>
    </location>
</feature>
<gene>
    <name evidence="5" type="ORF">J3U87_07415</name>
</gene>
<dbReference type="InterPro" id="IPR058627">
    <property type="entry name" value="MdtA-like_C"/>
</dbReference>
<keyword evidence="6" id="KW-1185">Reference proteome</keyword>
<dbReference type="Pfam" id="PF25954">
    <property type="entry name" value="Beta-barrel_RND_2"/>
    <property type="match status" value="1"/>
</dbReference>
<dbReference type="KEGG" id="scor:J3U87_07415"/>
<evidence type="ECO:0000259" key="3">
    <source>
        <dbReference type="Pfam" id="PF25954"/>
    </source>
</evidence>
<dbReference type="InterPro" id="IPR006143">
    <property type="entry name" value="RND_pump_MFP"/>
</dbReference>
<protein>
    <submittedName>
        <fullName evidence="5">Efflux RND transporter periplasmic adaptor subunit</fullName>
    </submittedName>
</protein>
<dbReference type="Pfam" id="PF25876">
    <property type="entry name" value="HH_MFP_RND"/>
    <property type="match status" value="1"/>
</dbReference>
<dbReference type="GO" id="GO:1990281">
    <property type="term" value="C:efflux pump complex"/>
    <property type="evidence" value="ECO:0007669"/>
    <property type="project" value="TreeGrafter"/>
</dbReference>
<feature type="domain" description="Multidrug resistance protein MdtA-like alpha-helical hairpin" evidence="2">
    <location>
        <begin position="99"/>
        <end position="162"/>
    </location>
</feature>
<evidence type="ECO:0000313" key="5">
    <source>
        <dbReference type="EMBL" id="QTD52287.1"/>
    </source>
</evidence>
<comment type="similarity">
    <text evidence="1">Belongs to the membrane fusion protein (MFP) (TC 8.A.1) family.</text>
</comment>
<dbReference type="InterPro" id="IPR058792">
    <property type="entry name" value="Beta-barrel_RND_2"/>
</dbReference>
<sequence>MSLYKLLTSLALSCLLLNCSKPEEFTFDELPRPVITQVVRAGEPLDQRILTGTIQATEAVPLAFEVTGKIDRVTVNLGDAFAQGDLLAQLEQTNFDLTVKQRKGMLLEAKARLTRAESDFHRKSDLVKEQAVSRAAFEAAEAEFEAARQAVEVAAASLALAQQHFEDTLLLAPYDGVVTGRLIEPSQQVSAGAPALAIQNVAGLEVSVAVPENLLHRIQLGSRHKVRFPVQKKRGILAVITEIGERAQAKTTFPVTLLLDSQPEFLKPGMTAEVILELPPEKPGAPAGTFPIPLTALRADAQQGQQVFLFEPQPGRVSLRSVRVAALNGTQAYISQGLHDGDVVVVKGVHFLHDGMRARLVGSSPAWYPN</sequence>
<feature type="domain" description="Multidrug resistance protein MdtA-like C-terminal permuted SH3" evidence="4">
    <location>
        <begin position="292"/>
        <end position="349"/>
    </location>
</feature>
<accession>A0A8A4TSC4</accession>
<evidence type="ECO:0000259" key="2">
    <source>
        <dbReference type="Pfam" id="PF25876"/>
    </source>
</evidence>
<dbReference type="Gene3D" id="1.10.287.470">
    <property type="entry name" value="Helix hairpin bin"/>
    <property type="match status" value="1"/>
</dbReference>
<reference evidence="5" key="1">
    <citation type="submission" date="2021-03" db="EMBL/GenBank/DDBJ databases">
        <title>Acanthopleuribacteraceae sp. M133.</title>
        <authorList>
            <person name="Wang G."/>
        </authorList>
    </citation>
    <scope>NUCLEOTIDE SEQUENCE</scope>
    <source>
        <strain evidence="5">M133</strain>
    </source>
</reference>
<dbReference type="GO" id="GO:0015562">
    <property type="term" value="F:efflux transmembrane transporter activity"/>
    <property type="evidence" value="ECO:0007669"/>
    <property type="project" value="TreeGrafter"/>
</dbReference>
<proteinExistence type="inferred from homology"/>
<dbReference type="PANTHER" id="PTHR30469:SF20">
    <property type="entry name" value="EFFLUX RND TRANSPORTER PERIPLASMIC ADAPTOR SUBUNIT"/>
    <property type="match status" value="1"/>
</dbReference>
<dbReference type="Proteomes" id="UP000663929">
    <property type="component" value="Chromosome"/>
</dbReference>
<dbReference type="AlphaFoldDB" id="A0A8A4TSC4"/>
<dbReference type="SUPFAM" id="SSF111369">
    <property type="entry name" value="HlyD-like secretion proteins"/>
    <property type="match status" value="1"/>
</dbReference>
<dbReference type="RefSeq" id="WP_237382396.1">
    <property type="nucleotide sequence ID" value="NZ_CP071793.1"/>
</dbReference>
<dbReference type="PANTHER" id="PTHR30469">
    <property type="entry name" value="MULTIDRUG RESISTANCE PROTEIN MDTA"/>
    <property type="match status" value="1"/>
</dbReference>
<dbReference type="InterPro" id="IPR058624">
    <property type="entry name" value="MdtA-like_HH"/>
</dbReference>
<evidence type="ECO:0000256" key="1">
    <source>
        <dbReference type="ARBA" id="ARBA00009477"/>
    </source>
</evidence>
<dbReference type="Pfam" id="PF25967">
    <property type="entry name" value="RND-MFP_C"/>
    <property type="match status" value="1"/>
</dbReference>